<evidence type="ECO:0000256" key="1">
    <source>
        <dbReference type="ARBA" id="ARBA00010990"/>
    </source>
</evidence>
<reference evidence="4 5" key="1">
    <citation type="submission" date="2018-02" db="EMBL/GenBank/DDBJ databases">
        <title>Genomic Encyclopedia of Archaeal and Bacterial Type Strains, Phase II (KMG-II): from individual species to whole genera.</title>
        <authorList>
            <person name="Goeker M."/>
        </authorList>
    </citation>
    <scope>NUCLEOTIDE SEQUENCE [LARGE SCALE GENOMIC DNA]</scope>
    <source>
        <strain evidence="4 5">YU 961-1</strain>
    </source>
</reference>
<evidence type="ECO:0000256" key="2">
    <source>
        <dbReference type="ARBA" id="ARBA00022679"/>
    </source>
</evidence>
<proteinExistence type="inferred from homology"/>
<dbReference type="Pfam" id="PF01648">
    <property type="entry name" value="ACPS"/>
    <property type="match status" value="1"/>
</dbReference>
<evidence type="ECO:0000313" key="5">
    <source>
        <dbReference type="Proteomes" id="UP000239203"/>
    </source>
</evidence>
<dbReference type="Gene3D" id="3.90.470.20">
    <property type="entry name" value="4'-phosphopantetheinyl transferase domain"/>
    <property type="match status" value="1"/>
</dbReference>
<dbReference type="PANTHER" id="PTHR12215">
    <property type="entry name" value="PHOSPHOPANTETHEINE TRANSFERASE"/>
    <property type="match status" value="1"/>
</dbReference>
<gene>
    <name evidence="4" type="ORF">CLV40_10597</name>
</gene>
<evidence type="ECO:0000313" key="4">
    <source>
        <dbReference type="EMBL" id="PPK68374.1"/>
    </source>
</evidence>
<sequence>MSDTVRVWLIDTAMPTTLLNRLDSLLDRAERGRADEMDTARRREFVIAHGVARVLTGRELGIAPDRVRWEIGEHGKPEVDGLRVSMSRSRGLALFAHTASRAVGVDLERVGDGLDFARAAARYYPEAEARHVAECPPGERPARFTGLLTRKEACVKAAGGRLFPGLRLPVHARAVVHQADGPYRVRDLPAPAGYAAAVALAGTDDYRVREHRWPLEGVAPW</sequence>
<dbReference type="GO" id="GO:0005829">
    <property type="term" value="C:cytosol"/>
    <property type="evidence" value="ECO:0007669"/>
    <property type="project" value="TreeGrafter"/>
</dbReference>
<dbReference type="InterPro" id="IPR050559">
    <property type="entry name" value="P-Pant_transferase_sf"/>
</dbReference>
<evidence type="ECO:0000259" key="3">
    <source>
        <dbReference type="PROSITE" id="PS50252"/>
    </source>
</evidence>
<dbReference type="SUPFAM" id="SSF56214">
    <property type="entry name" value="4'-phosphopantetheinyl transferase"/>
    <property type="match status" value="2"/>
</dbReference>
<dbReference type="PANTHER" id="PTHR12215:SF10">
    <property type="entry name" value="L-AMINOADIPATE-SEMIALDEHYDE DEHYDROGENASE-PHOSPHOPANTETHEINYL TRANSFERASE"/>
    <property type="match status" value="1"/>
</dbReference>
<feature type="domain" description="T-box" evidence="3">
    <location>
        <begin position="152"/>
        <end position="221"/>
    </location>
</feature>
<protein>
    <submittedName>
        <fullName evidence="4">4'-phosphopantetheinyl transferase</fullName>
    </submittedName>
</protein>
<dbReference type="GO" id="GO:0019878">
    <property type="term" value="P:lysine biosynthetic process via aminoadipic acid"/>
    <property type="evidence" value="ECO:0007669"/>
    <property type="project" value="TreeGrafter"/>
</dbReference>
<dbReference type="InterPro" id="IPR008278">
    <property type="entry name" value="4-PPantetheinyl_Trfase_dom"/>
</dbReference>
<dbReference type="GO" id="GO:0000287">
    <property type="term" value="F:magnesium ion binding"/>
    <property type="evidence" value="ECO:0007669"/>
    <property type="project" value="InterPro"/>
</dbReference>
<dbReference type="InterPro" id="IPR037143">
    <property type="entry name" value="4-PPantetheinyl_Trfase_dom_sf"/>
</dbReference>
<dbReference type="GO" id="GO:0045893">
    <property type="term" value="P:positive regulation of DNA-templated transcription"/>
    <property type="evidence" value="ECO:0007669"/>
    <property type="project" value="InterPro"/>
</dbReference>
<dbReference type="OrthoDB" id="190168at2"/>
<dbReference type="EMBL" id="PTIX01000005">
    <property type="protein sequence ID" value="PPK68374.1"/>
    <property type="molecule type" value="Genomic_DNA"/>
</dbReference>
<dbReference type="Proteomes" id="UP000239203">
    <property type="component" value="Unassembled WGS sequence"/>
</dbReference>
<name>A0A2S6GT22_9PSEU</name>
<dbReference type="InterPro" id="IPR046360">
    <property type="entry name" value="T-box_DNA-bd"/>
</dbReference>
<keyword evidence="5" id="KW-1185">Reference proteome</keyword>
<comment type="caution">
    <text evidence="4">The sequence shown here is derived from an EMBL/GenBank/DDBJ whole genome shotgun (WGS) entry which is preliminary data.</text>
</comment>
<dbReference type="PROSITE" id="PS50252">
    <property type="entry name" value="TBOX_3"/>
    <property type="match status" value="1"/>
</dbReference>
<organism evidence="4 5">
    <name type="scientific">Actinokineospora auranticolor</name>
    <dbReference type="NCBI Taxonomy" id="155976"/>
    <lineage>
        <taxon>Bacteria</taxon>
        <taxon>Bacillati</taxon>
        <taxon>Actinomycetota</taxon>
        <taxon>Actinomycetes</taxon>
        <taxon>Pseudonocardiales</taxon>
        <taxon>Pseudonocardiaceae</taxon>
        <taxon>Actinokineospora</taxon>
    </lineage>
</organism>
<comment type="similarity">
    <text evidence="1">Belongs to the P-Pant transferase superfamily. Gsp/Sfp/HetI/AcpT family.</text>
</comment>
<accession>A0A2S6GT22</accession>
<dbReference type="AlphaFoldDB" id="A0A2S6GT22"/>
<dbReference type="GO" id="GO:0008897">
    <property type="term" value="F:holo-[acyl-carrier-protein] synthase activity"/>
    <property type="evidence" value="ECO:0007669"/>
    <property type="project" value="InterPro"/>
</dbReference>
<dbReference type="RefSeq" id="WP_104478860.1">
    <property type="nucleotide sequence ID" value="NZ_CP154825.1"/>
</dbReference>
<dbReference type="GO" id="GO:0003700">
    <property type="term" value="F:DNA-binding transcription factor activity"/>
    <property type="evidence" value="ECO:0007669"/>
    <property type="project" value="InterPro"/>
</dbReference>
<keyword evidence="2 4" id="KW-0808">Transferase</keyword>